<evidence type="ECO:0000256" key="1">
    <source>
        <dbReference type="ARBA" id="ARBA00004123"/>
    </source>
</evidence>
<feature type="region of interest" description="Disordered" evidence="13">
    <location>
        <begin position="200"/>
        <end position="274"/>
    </location>
</feature>
<evidence type="ECO:0000256" key="10">
    <source>
        <dbReference type="ARBA" id="ARBA00048336"/>
    </source>
</evidence>
<evidence type="ECO:0000313" key="15">
    <source>
        <dbReference type="EMBL" id="OCF51993.1"/>
    </source>
</evidence>
<protein>
    <recommendedName>
        <fullName evidence="12">RNA polymerase II subunit B1 CTD phosphatase RPAP2 homolog</fullName>
        <ecNumber evidence="12">3.1.3.16</ecNumber>
    </recommendedName>
</protein>
<dbReference type="RefSeq" id="XP_019013212.1">
    <property type="nucleotide sequence ID" value="XM_019153051.1"/>
</dbReference>
<accession>A0A1B9I936</accession>
<comment type="function">
    <text evidence="12">Putative RNA polymerase II subunit B1 C-terminal domain (CTD) phosphatase involved in RNA polymerase II transcription regulation.</text>
</comment>
<keyword evidence="5 12" id="KW-0378">Hydrolase</keyword>
<dbReference type="EC" id="3.1.3.16" evidence="12"/>
<evidence type="ECO:0000256" key="11">
    <source>
        <dbReference type="PROSITE-ProRule" id="PRU00812"/>
    </source>
</evidence>
<feature type="compositionally biased region" description="Acidic residues" evidence="13">
    <location>
        <begin position="377"/>
        <end position="402"/>
    </location>
</feature>
<feature type="region of interest" description="Disordered" evidence="13">
    <location>
        <begin position="1"/>
        <end position="20"/>
    </location>
</feature>
<reference evidence="15" key="1">
    <citation type="submission" date="2013-07" db="EMBL/GenBank/DDBJ databases">
        <title>The Genome Sequence of Cryptococcus pinus CBS10737.</title>
        <authorList>
            <consortium name="The Broad Institute Genome Sequencing Platform"/>
            <person name="Cuomo C."/>
            <person name="Litvintseva A."/>
            <person name="Chen Y."/>
            <person name="Heitman J."/>
            <person name="Sun S."/>
            <person name="Springer D."/>
            <person name="Dromer F."/>
            <person name="Young S.K."/>
            <person name="Zeng Q."/>
            <person name="Gargeya S."/>
            <person name="Fitzgerald M."/>
            <person name="Abouelleil A."/>
            <person name="Alvarado L."/>
            <person name="Berlin A.M."/>
            <person name="Chapman S.B."/>
            <person name="Dewar J."/>
            <person name="Goldberg J."/>
            <person name="Griggs A."/>
            <person name="Gujja S."/>
            <person name="Hansen M."/>
            <person name="Howarth C."/>
            <person name="Imamovic A."/>
            <person name="Larimer J."/>
            <person name="McCowan C."/>
            <person name="Murphy C."/>
            <person name="Pearson M."/>
            <person name="Priest M."/>
            <person name="Roberts A."/>
            <person name="Saif S."/>
            <person name="Shea T."/>
            <person name="Sykes S."/>
            <person name="Wortman J."/>
            <person name="Nusbaum C."/>
            <person name="Birren B."/>
        </authorList>
    </citation>
    <scope>NUCLEOTIDE SEQUENCE [LARGE SCALE GENOMIC DNA]</scope>
    <source>
        <strain evidence="15">CBS 10737</strain>
    </source>
</reference>
<evidence type="ECO:0000256" key="4">
    <source>
        <dbReference type="ARBA" id="ARBA00022771"/>
    </source>
</evidence>
<feature type="compositionally biased region" description="Low complexity" evidence="13">
    <location>
        <begin position="350"/>
        <end position="361"/>
    </location>
</feature>
<keyword evidence="4 12" id="KW-0863">Zinc-finger</keyword>
<organism evidence="15">
    <name type="scientific">Kwoniella pini CBS 10737</name>
    <dbReference type="NCBI Taxonomy" id="1296096"/>
    <lineage>
        <taxon>Eukaryota</taxon>
        <taxon>Fungi</taxon>
        <taxon>Dikarya</taxon>
        <taxon>Basidiomycota</taxon>
        <taxon>Agaricomycotina</taxon>
        <taxon>Tremellomycetes</taxon>
        <taxon>Tremellales</taxon>
        <taxon>Cryptococcaceae</taxon>
        <taxon>Kwoniella</taxon>
    </lineage>
</organism>
<comment type="similarity">
    <text evidence="2 11 12">Belongs to the RPAP2 family.</text>
</comment>
<keyword evidence="6 12" id="KW-0862">Zinc</keyword>
<dbReference type="PROSITE" id="PS51479">
    <property type="entry name" value="ZF_RTR1"/>
    <property type="match status" value="1"/>
</dbReference>
<comment type="catalytic activity">
    <reaction evidence="9 12">
        <text>O-phospho-L-seryl-[protein] + H2O = L-seryl-[protein] + phosphate</text>
        <dbReference type="Rhea" id="RHEA:20629"/>
        <dbReference type="Rhea" id="RHEA-COMP:9863"/>
        <dbReference type="Rhea" id="RHEA-COMP:11604"/>
        <dbReference type="ChEBI" id="CHEBI:15377"/>
        <dbReference type="ChEBI" id="CHEBI:29999"/>
        <dbReference type="ChEBI" id="CHEBI:43474"/>
        <dbReference type="ChEBI" id="CHEBI:83421"/>
        <dbReference type="EC" id="3.1.3.16"/>
    </reaction>
</comment>
<feature type="compositionally biased region" description="Polar residues" evidence="13">
    <location>
        <begin position="301"/>
        <end position="339"/>
    </location>
</feature>
<keyword evidence="17" id="KW-1185">Reference proteome</keyword>
<evidence type="ECO:0000313" key="16">
    <source>
        <dbReference type="EMBL" id="WWC69779.1"/>
    </source>
</evidence>
<proteinExistence type="inferred from homology"/>
<name>A0A1B9I936_9TREE</name>
<keyword evidence="7 12" id="KW-0904">Protein phosphatase</keyword>
<evidence type="ECO:0000313" key="17">
    <source>
        <dbReference type="Proteomes" id="UP000094020"/>
    </source>
</evidence>
<dbReference type="GO" id="GO:0043175">
    <property type="term" value="F:RNA polymerase core enzyme binding"/>
    <property type="evidence" value="ECO:0007669"/>
    <property type="project" value="UniProtKB-UniRule"/>
</dbReference>
<feature type="compositionally biased region" description="Polar residues" evidence="13">
    <location>
        <begin position="246"/>
        <end position="263"/>
    </location>
</feature>
<dbReference type="InterPro" id="IPR007308">
    <property type="entry name" value="Rtr1/RPAP2_dom"/>
</dbReference>
<evidence type="ECO:0000256" key="5">
    <source>
        <dbReference type="ARBA" id="ARBA00022801"/>
    </source>
</evidence>
<dbReference type="GO" id="GO:0008420">
    <property type="term" value="F:RNA polymerase II CTD heptapeptide repeat phosphatase activity"/>
    <property type="evidence" value="ECO:0007669"/>
    <property type="project" value="UniProtKB-UniRule"/>
</dbReference>
<comment type="subcellular location">
    <subcellularLocation>
        <location evidence="1 12">Nucleus</location>
    </subcellularLocation>
</comment>
<dbReference type="Proteomes" id="UP000094020">
    <property type="component" value="Chromosome 4"/>
</dbReference>
<dbReference type="KEGG" id="kpin:30169646"/>
<reference evidence="16" key="2">
    <citation type="submission" date="2013-07" db="EMBL/GenBank/DDBJ databases">
        <authorList>
            <consortium name="The Broad Institute Genome Sequencing Platform"/>
            <person name="Cuomo C."/>
            <person name="Litvintseva A."/>
            <person name="Chen Y."/>
            <person name="Heitman J."/>
            <person name="Sun S."/>
            <person name="Springer D."/>
            <person name="Dromer F."/>
            <person name="Young S.K."/>
            <person name="Zeng Q."/>
            <person name="Gargeya S."/>
            <person name="Fitzgerald M."/>
            <person name="Abouelleil A."/>
            <person name="Alvarado L."/>
            <person name="Berlin A.M."/>
            <person name="Chapman S.B."/>
            <person name="Dewar J."/>
            <person name="Goldberg J."/>
            <person name="Griggs A."/>
            <person name="Gujja S."/>
            <person name="Hansen M."/>
            <person name="Howarth C."/>
            <person name="Imamovic A."/>
            <person name="Larimer J."/>
            <person name="McCowan C."/>
            <person name="Murphy C."/>
            <person name="Pearson M."/>
            <person name="Priest M."/>
            <person name="Roberts A."/>
            <person name="Saif S."/>
            <person name="Shea T."/>
            <person name="Sykes S."/>
            <person name="Wortman J."/>
            <person name="Nusbaum C."/>
            <person name="Birren B."/>
        </authorList>
    </citation>
    <scope>NUCLEOTIDE SEQUENCE</scope>
    <source>
        <strain evidence="16">CBS 10737</strain>
    </source>
</reference>
<dbReference type="EMBL" id="CP144522">
    <property type="protein sequence ID" value="WWC69779.1"/>
    <property type="molecule type" value="Genomic_DNA"/>
</dbReference>
<dbReference type="GO" id="GO:0008270">
    <property type="term" value="F:zinc ion binding"/>
    <property type="evidence" value="ECO:0007669"/>
    <property type="project" value="UniProtKB-KW"/>
</dbReference>
<dbReference type="EMBL" id="KI894008">
    <property type="protein sequence ID" value="OCF51993.1"/>
    <property type="molecule type" value="Genomic_DNA"/>
</dbReference>
<feature type="compositionally biased region" description="Polar residues" evidence="13">
    <location>
        <begin position="201"/>
        <end position="228"/>
    </location>
</feature>
<feature type="region of interest" description="Disordered" evidence="13">
    <location>
        <begin position="301"/>
        <end position="402"/>
    </location>
</feature>
<dbReference type="STRING" id="1296096.A0A1B9I936"/>
<dbReference type="GeneID" id="30169646"/>
<evidence type="ECO:0000256" key="7">
    <source>
        <dbReference type="ARBA" id="ARBA00022912"/>
    </source>
</evidence>
<dbReference type="OrthoDB" id="2564707at2759"/>
<evidence type="ECO:0000256" key="8">
    <source>
        <dbReference type="ARBA" id="ARBA00023242"/>
    </source>
</evidence>
<feature type="compositionally biased region" description="Basic and acidic residues" evidence="13">
    <location>
        <begin position="229"/>
        <end position="239"/>
    </location>
</feature>
<evidence type="ECO:0000256" key="12">
    <source>
        <dbReference type="RuleBase" id="RU367080"/>
    </source>
</evidence>
<evidence type="ECO:0000256" key="2">
    <source>
        <dbReference type="ARBA" id="ARBA00005676"/>
    </source>
</evidence>
<dbReference type="InterPro" id="IPR039693">
    <property type="entry name" value="Rtr1/RPAP2"/>
</dbReference>
<comment type="catalytic activity">
    <reaction evidence="10 12">
        <text>O-phospho-L-threonyl-[protein] + H2O = L-threonyl-[protein] + phosphate</text>
        <dbReference type="Rhea" id="RHEA:47004"/>
        <dbReference type="Rhea" id="RHEA-COMP:11060"/>
        <dbReference type="Rhea" id="RHEA-COMP:11605"/>
        <dbReference type="ChEBI" id="CHEBI:15377"/>
        <dbReference type="ChEBI" id="CHEBI:30013"/>
        <dbReference type="ChEBI" id="CHEBI:43474"/>
        <dbReference type="ChEBI" id="CHEBI:61977"/>
        <dbReference type="EC" id="3.1.3.16"/>
    </reaction>
</comment>
<gene>
    <name evidence="15" type="ORF">I206_01277</name>
    <name evidence="16" type="ORF">I206_103722</name>
</gene>
<reference evidence="15" key="3">
    <citation type="submission" date="2016-07" db="EMBL/GenBank/DDBJ databases">
        <title>Evolution of pathogenesis and genome organization in the Tremellales.</title>
        <authorList>
            <person name="Cuomo C."/>
            <person name="Litvintseva A."/>
            <person name="Heitman J."/>
            <person name="Chen Y."/>
            <person name="Sun S."/>
            <person name="Springer D."/>
            <person name="Dromer F."/>
            <person name="Young S."/>
            <person name="Zeng Q."/>
            <person name="Chapman S."/>
            <person name="Gujja S."/>
            <person name="Saif S."/>
            <person name="Birren B."/>
        </authorList>
    </citation>
    <scope>NUCLEOTIDE SEQUENCE</scope>
    <source>
        <strain evidence="15">CBS 10737</strain>
    </source>
</reference>
<evidence type="ECO:0000256" key="9">
    <source>
        <dbReference type="ARBA" id="ARBA00047761"/>
    </source>
</evidence>
<evidence type="ECO:0000256" key="6">
    <source>
        <dbReference type="ARBA" id="ARBA00022833"/>
    </source>
</evidence>
<dbReference type="PANTHER" id="PTHR14732">
    <property type="entry name" value="RNA POLYMERASE II SUBUNIT B1 CTD PHOSPHATASE RPAP2-RELATED"/>
    <property type="match status" value="1"/>
</dbReference>
<feature type="domain" description="RTR1-type" evidence="14">
    <location>
        <begin position="96"/>
        <end position="183"/>
    </location>
</feature>
<evidence type="ECO:0000259" key="14">
    <source>
        <dbReference type="PROSITE" id="PS51479"/>
    </source>
</evidence>
<dbReference type="InterPro" id="IPR038534">
    <property type="entry name" value="Rtr1/RPAP2_sf"/>
</dbReference>
<dbReference type="GO" id="GO:0005737">
    <property type="term" value="C:cytoplasm"/>
    <property type="evidence" value="ECO:0007669"/>
    <property type="project" value="TreeGrafter"/>
</dbReference>
<dbReference type="GO" id="GO:0005634">
    <property type="term" value="C:nucleus"/>
    <property type="evidence" value="ECO:0007669"/>
    <property type="project" value="UniProtKB-SubCell"/>
</dbReference>
<keyword evidence="3 12" id="KW-0479">Metal-binding</keyword>
<dbReference type="Pfam" id="PF04181">
    <property type="entry name" value="RPAP2_Rtr1"/>
    <property type="match status" value="1"/>
</dbReference>
<evidence type="ECO:0000256" key="3">
    <source>
        <dbReference type="ARBA" id="ARBA00022723"/>
    </source>
</evidence>
<dbReference type="AlphaFoldDB" id="A0A1B9I936"/>
<dbReference type="PANTHER" id="PTHR14732:SF0">
    <property type="entry name" value="RNA POLYMERASE II SUBUNIT B1 CTD PHOSPHATASE RPAP2-RELATED"/>
    <property type="match status" value="1"/>
</dbReference>
<dbReference type="Gene3D" id="1.25.40.820">
    <property type="match status" value="1"/>
</dbReference>
<sequence>MSNSSKINARAGPSNPVSRNPVRLAVAQRHSVIDASANASGRAAPAGENKIIVQKEPTDNDTLLRASVRKAQLQRRVDRWIDKLMEETVDRPTFKKVTAHLTPSQYNEITHERHLNSICSYSLCSNAPKREYSTARRFKISTTNRTIKEKEGNPEDGYCSKKCTIRSNWVEKNLKDEAIWLRSQIEEFDLLEELEERGEFNWNTPEGNSNLQKRQKIQSPSPKPITETNDNKSSNHEIPFDVPVQSGGSQIPNRNKSSDTPDSSKAVIPSQPENPISNLIANLTIYEHPIPSTPPIAPSLTKSSIAQSPTSTISKPNQAQNKSIEPSTKVITIPGQSDLASPKDARRAQSSLIGSGTSGLSNTFVNASKPLAHLAQDDSDVEEEREESDWEKEMGWGEDDEEMRGFWEEARLAREIAEDGEK</sequence>
<keyword evidence="8 12" id="KW-0539">Nucleus</keyword>
<reference evidence="16" key="4">
    <citation type="submission" date="2024-02" db="EMBL/GenBank/DDBJ databases">
        <title>Comparative genomics of Cryptococcus and Kwoniella reveals pathogenesis evolution and contrasting modes of karyotype evolution via chromosome fusion or intercentromeric recombination.</title>
        <authorList>
            <person name="Coelho M.A."/>
            <person name="David-Palma M."/>
            <person name="Shea T."/>
            <person name="Bowers K."/>
            <person name="McGinley-Smith S."/>
            <person name="Mohammad A.W."/>
            <person name="Gnirke A."/>
            <person name="Yurkov A.M."/>
            <person name="Nowrousian M."/>
            <person name="Sun S."/>
            <person name="Cuomo C.A."/>
            <person name="Heitman J."/>
        </authorList>
    </citation>
    <scope>NUCLEOTIDE SEQUENCE</scope>
    <source>
        <strain evidence="16">CBS 10737</strain>
    </source>
</reference>
<evidence type="ECO:0000256" key="13">
    <source>
        <dbReference type="SAM" id="MobiDB-lite"/>
    </source>
</evidence>